<dbReference type="Proteomes" id="UP000703661">
    <property type="component" value="Unassembled WGS sequence"/>
</dbReference>
<dbReference type="AlphaFoldDB" id="A0A9P6T4B8"/>
<dbReference type="SUPFAM" id="SSF52047">
    <property type="entry name" value="RNI-like"/>
    <property type="match status" value="1"/>
</dbReference>
<comment type="caution">
    <text evidence="2">The sequence shown here is derived from an EMBL/GenBank/DDBJ whole genome shotgun (WGS) entry which is preliminary data.</text>
</comment>
<reference evidence="2" key="1">
    <citation type="journal article" date="2020" name="Fungal Divers.">
        <title>Resolving the Mortierellaceae phylogeny through synthesis of multi-gene phylogenetics and phylogenomics.</title>
        <authorList>
            <person name="Vandepol N."/>
            <person name="Liber J."/>
            <person name="Desiro A."/>
            <person name="Na H."/>
            <person name="Kennedy M."/>
            <person name="Barry K."/>
            <person name="Grigoriev I.V."/>
            <person name="Miller A.N."/>
            <person name="O'Donnell K."/>
            <person name="Stajich J.E."/>
            <person name="Bonito G."/>
        </authorList>
    </citation>
    <scope>NUCLEOTIDE SEQUENCE</scope>
    <source>
        <strain evidence="2">NRRL 2769</strain>
    </source>
</reference>
<feature type="compositionally biased region" description="Low complexity" evidence="1">
    <location>
        <begin position="96"/>
        <end position="108"/>
    </location>
</feature>
<feature type="compositionally biased region" description="Basic and acidic residues" evidence="1">
    <location>
        <begin position="885"/>
        <end position="895"/>
    </location>
</feature>
<evidence type="ECO:0000313" key="3">
    <source>
        <dbReference type="Proteomes" id="UP000703661"/>
    </source>
</evidence>
<feature type="compositionally biased region" description="Low complexity" evidence="1">
    <location>
        <begin position="51"/>
        <end position="65"/>
    </location>
</feature>
<feature type="compositionally biased region" description="Polar residues" evidence="1">
    <location>
        <begin position="20"/>
        <end position="34"/>
    </location>
</feature>
<gene>
    <name evidence="2" type="ORF">BGZ80_011232</name>
</gene>
<organism evidence="2 3">
    <name type="scientific">Entomortierella chlamydospora</name>
    <dbReference type="NCBI Taxonomy" id="101097"/>
    <lineage>
        <taxon>Eukaryota</taxon>
        <taxon>Fungi</taxon>
        <taxon>Fungi incertae sedis</taxon>
        <taxon>Mucoromycota</taxon>
        <taxon>Mortierellomycotina</taxon>
        <taxon>Mortierellomycetes</taxon>
        <taxon>Mortierellales</taxon>
        <taxon>Mortierellaceae</taxon>
        <taxon>Entomortierella</taxon>
    </lineage>
</organism>
<dbReference type="InterPro" id="IPR032675">
    <property type="entry name" value="LRR_dom_sf"/>
</dbReference>
<evidence type="ECO:0000256" key="1">
    <source>
        <dbReference type="SAM" id="MobiDB-lite"/>
    </source>
</evidence>
<proteinExistence type="predicted"/>
<sequence>MVTSGTRISARLQPVAATLATAQGPAQGSAQVSSTDPTQRRTRTPRKASSATTTTTTTTTTTATTGVVKPRENTRTTIKRKKQARDNPSTQKNKTTRSARSSSLLTSAEEADLDLTPKSPEELEVTSGEEECGTIQPRFLGYRATNPLHLHEIRINVARFLSRSDIRNCLLVSEAWWESFAPFLWIDLRPVYRNVLGGSNDYPSHRSMRKNGHLIRTFEYNGHGSVLLSMIPADRIYGTYTDDIIDWRKTEEEEAEEASWMYVDEDLETETPINPNETLSEFEKRIEAKRIERQAELIRLKDVRAANRRQNEVSRFLNDNTDYRSRLCDQIEKLIFSEKRFSRERGCYYRNWIKLIQINQAHLRSLEFTFGIKAFDAYRDIFNQIVLLERLSELTLVDNDLDAQKVSPFLETVCPRLSKLELRNVRIEHGAFPGQTGQPTTDCQIPLMEKMKSVTMIKVHARSNHFSLMFLKQCPNLVELVFRPQWGLSVQEFVATLSEKLPKVTHLSFRIHNMSDMDAFSVIKAVKEAQKLDLSGSSFGLMSTNHLSIKHQLTVSYLDIRACSHLTGSMIQRILGECRYLRFFMADQIRAKDVVNNSVYENWACIGLKELTLDFRGDPNDSVTNLKIYRQLAQLTCLESLDITRTISNTSTQTHEFTTNCLTLGLKSGLKELRTLVHLNKLVYRGITNGDVGVVELQWMAKAWPQLTQIGGKLKPRKLTHYNPNVHPKEDEIMETTSTQVVGGGFGADGNNSIRGGISGSSSSTSNSISSTAATVASSSSSSFSSQLSSNTSNASITNGYPISVSHQQFQSAQRAQNMRKNKGQQVPPNLMALELKRLNLHHRIKVIPHLEDKIQSDQRKRNRYLMGDSSDEDQERLRPGQNDPRYRTDLRDWI</sequence>
<evidence type="ECO:0000313" key="2">
    <source>
        <dbReference type="EMBL" id="KAG0022752.1"/>
    </source>
</evidence>
<protein>
    <submittedName>
        <fullName evidence="2">Uncharacterized protein</fullName>
    </submittedName>
</protein>
<dbReference type="EMBL" id="JAAAID010000088">
    <property type="protein sequence ID" value="KAG0022752.1"/>
    <property type="molecule type" value="Genomic_DNA"/>
</dbReference>
<keyword evidence="3" id="KW-1185">Reference proteome</keyword>
<accession>A0A9P6T4B8</accession>
<feature type="region of interest" description="Disordered" evidence="1">
    <location>
        <begin position="866"/>
        <end position="895"/>
    </location>
</feature>
<feature type="region of interest" description="Disordered" evidence="1">
    <location>
        <begin position="19"/>
        <end position="130"/>
    </location>
</feature>
<dbReference type="Gene3D" id="3.80.10.10">
    <property type="entry name" value="Ribonuclease Inhibitor"/>
    <property type="match status" value="1"/>
</dbReference>
<name>A0A9P6T4B8_9FUNG</name>